<evidence type="ECO:0000313" key="5">
    <source>
        <dbReference type="Proteomes" id="UP000886748"/>
    </source>
</evidence>
<sequence>MARSRKVKQTWVLFIVTFLVSLIVITYFIKSMSPDVDVEIGGEDTQNTSVEESSESDVKKAIDDRLRWIQMEDNMPGVSKREDGTTAEDVMYESSDKDKSKNLNENADKQKQENKQSSSELAPVEYVNPQQHQPVLQPPVPAQPNAQPAAEPFKMSKVYVGSYPTIEQAIQAQNKLMNTSISVSPFVKEVNGTYVLQAGSYANAGKAEAVSREINSLGFHARVVKE</sequence>
<evidence type="ECO:0000256" key="2">
    <source>
        <dbReference type="SAM" id="Phobius"/>
    </source>
</evidence>
<gene>
    <name evidence="4" type="ORF">IAD26_09850</name>
</gene>
<proteinExistence type="predicted"/>
<evidence type="ECO:0000256" key="1">
    <source>
        <dbReference type="SAM" id="MobiDB-lite"/>
    </source>
</evidence>
<reference evidence="4" key="1">
    <citation type="submission" date="2020-10" db="EMBL/GenBank/DDBJ databases">
        <authorList>
            <person name="Gilroy R."/>
        </authorList>
    </citation>
    <scope>NUCLEOTIDE SEQUENCE</scope>
    <source>
        <strain evidence="4">CHK154-7741</strain>
    </source>
</reference>
<comment type="caution">
    <text evidence="4">The sequence shown here is derived from an EMBL/GenBank/DDBJ whole genome shotgun (WGS) entry which is preliminary data.</text>
</comment>
<dbReference type="Proteomes" id="UP000886748">
    <property type="component" value="Unassembled WGS sequence"/>
</dbReference>
<name>A0A9D1SSR2_9CLOT</name>
<feature type="compositionally biased region" description="Basic and acidic residues" evidence="1">
    <location>
        <begin position="94"/>
        <end position="114"/>
    </location>
</feature>
<dbReference type="AlphaFoldDB" id="A0A9D1SSR2"/>
<dbReference type="PROSITE" id="PS51724">
    <property type="entry name" value="SPOR"/>
    <property type="match status" value="1"/>
</dbReference>
<evidence type="ECO:0000313" key="4">
    <source>
        <dbReference type="EMBL" id="HIU93417.1"/>
    </source>
</evidence>
<keyword evidence="2" id="KW-1133">Transmembrane helix</keyword>
<feature type="domain" description="SPOR" evidence="3">
    <location>
        <begin position="150"/>
        <end position="226"/>
    </location>
</feature>
<dbReference type="InterPro" id="IPR036680">
    <property type="entry name" value="SPOR-like_sf"/>
</dbReference>
<feature type="region of interest" description="Disordered" evidence="1">
    <location>
        <begin position="91"/>
        <end position="121"/>
    </location>
</feature>
<dbReference type="InterPro" id="IPR007730">
    <property type="entry name" value="SPOR-like_dom"/>
</dbReference>
<reference evidence="4" key="2">
    <citation type="journal article" date="2021" name="PeerJ">
        <title>Extensive microbial diversity within the chicken gut microbiome revealed by metagenomics and culture.</title>
        <authorList>
            <person name="Gilroy R."/>
            <person name="Ravi A."/>
            <person name="Getino M."/>
            <person name="Pursley I."/>
            <person name="Horton D.L."/>
            <person name="Alikhan N.F."/>
            <person name="Baker D."/>
            <person name="Gharbi K."/>
            <person name="Hall N."/>
            <person name="Watson M."/>
            <person name="Adriaenssens E.M."/>
            <person name="Foster-Nyarko E."/>
            <person name="Jarju S."/>
            <person name="Secka A."/>
            <person name="Antonio M."/>
            <person name="Oren A."/>
            <person name="Chaudhuri R.R."/>
            <person name="La Ragione R."/>
            <person name="Hildebrand F."/>
            <person name="Pallen M.J."/>
        </authorList>
    </citation>
    <scope>NUCLEOTIDE SEQUENCE</scope>
    <source>
        <strain evidence="4">CHK154-7741</strain>
    </source>
</reference>
<dbReference type="GO" id="GO:0042834">
    <property type="term" value="F:peptidoglycan binding"/>
    <property type="evidence" value="ECO:0007669"/>
    <property type="project" value="InterPro"/>
</dbReference>
<protein>
    <recommendedName>
        <fullName evidence="3">SPOR domain-containing protein</fullName>
    </recommendedName>
</protein>
<organism evidence="4 5">
    <name type="scientific">Candidatus Limenecus avicola</name>
    <dbReference type="NCBI Taxonomy" id="2840847"/>
    <lineage>
        <taxon>Bacteria</taxon>
        <taxon>Bacillati</taxon>
        <taxon>Bacillota</taxon>
        <taxon>Clostridia</taxon>
        <taxon>Eubacteriales</taxon>
        <taxon>Clostridiaceae</taxon>
        <taxon>Clostridiaceae incertae sedis</taxon>
        <taxon>Candidatus Limenecus</taxon>
    </lineage>
</organism>
<keyword evidence="2" id="KW-0472">Membrane</keyword>
<accession>A0A9D1SSR2</accession>
<dbReference type="Gene3D" id="3.30.70.1070">
    <property type="entry name" value="Sporulation related repeat"/>
    <property type="match status" value="1"/>
</dbReference>
<keyword evidence="2" id="KW-0812">Transmembrane</keyword>
<feature type="transmembrane region" description="Helical" evidence="2">
    <location>
        <begin position="12"/>
        <end position="29"/>
    </location>
</feature>
<evidence type="ECO:0000259" key="3">
    <source>
        <dbReference type="PROSITE" id="PS51724"/>
    </source>
</evidence>
<dbReference type="EMBL" id="DVOD01000071">
    <property type="protein sequence ID" value="HIU93417.1"/>
    <property type="molecule type" value="Genomic_DNA"/>
</dbReference>